<dbReference type="SUPFAM" id="SSF48371">
    <property type="entry name" value="ARM repeat"/>
    <property type="match status" value="2"/>
</dbReference>
<dbReference type="InterPro" id="IPR007193">
    <property type="entry name" value="Upf2/Nmd2_C"/>
</dbReference>
<dbReference type="Gene3D" id="1.25.40.180">
    <property type="match status" value="3"/>
</dbReference>
<evidence type="ECO:0000256" key="2">
    <source>
        <dbReference type="ARBA" id="ARBA00022490"/>
    </source>
</evidence>
<dbReference type="OrthoDB" id="27832at2759"/>
<comment type="subcellular location">
    <subcellularLocation>
        <location evidence="1">Cytoplasm</location>
    </subcellularLocation>
</comment>
<dbReference type="InterPro" id="IPR016024">
    <property type="entry name" value="ARM-type_fold"/>
</dbReference>
<name>A0A1R1YL73_9FUNG</name>
<keyword evidence="6" id="KW-1185">Reference proteome</keyword>
<accession>A0A1R1YL73</accession>
<feature type="domain" description="MIF4G" evidence="4">
    <location>
        <begin position="701"/>
        <end position="929"/>
    </location>
</feature>
<feature type="region of interest" description="Disordered" evidence="3">
    <location>
        <begin position="415"/>
        <end position="439"/>
    </location>
</feature>
<dbReference type="GO" id="GO:0035145">
    <property type="term" value="C:exon-exon junction complex"/>
    <property type="evidence" value="ECO:0007669"/>
    <property type="project" value="TreeGrafter"/>
</dbReference>
<gene>
    <name evidence="5" type="ORF">AYI69_g2895</name>
</gene>
<feature type="domain" description="MIF4G" evidence="4">
    <location>
        <begin position="495"/>
        <end position="684"/>
    </location>
</feature>
<dbReference type="SMART" id="SM00543">
    <property type="entry name" value="MIF4G"/>
    <property type="match status" value="2"/>
</dbReference>
<dbReference type="Pfam" id="PF02854">
    <property type="entry name" value="MIF4G"/>
    <property type="match status" value="2"/>
</dbReference>
<dbReference type="GO" id="GO:0005737">
    <property type="term" value="C:cytoplasm"/>
    <property type="evidence" value="ECO:0007669"/>
    <property type="project" value="UniProtKB-SubCell"/>
</dbReference>
<dbReference type="PANTHER" id="PTHR12839">
    <property type="entry name" value="NONSENSE-MEDIATED MRNA DECAY PROTEIN 2 UP-FRAMESHIFT SUPPRESSOR 2"/>
    <property type="match status" value="1"/>
</dbReference>
<dbReference type="EMBL" id="LSSM01000892">
    <property type="protein sequence ID" value="OMJ27661.1"/>
    <property type="molecule type" value="Genomic_DNA"/>
</dbReference>
<dbReference type="InterPro" id="IPR039762">
    <property type="entry name" value="Nmd2/UPF2"/>
</dbReference>
<dbReference type="InterPro" id="IPR003890">
    <property type="entry name" value="MIF4G-like_typ-3"/>
</dbReference>
<dbReference type="GO" id="GO:0003723">
    <property type="term" value="F:RNA binding"/>
    <property type="evidence" value="ECO:0007669"/>
    <property type="project" value="InterPro"/>
</dbReference>
<keyword evidence="2" id="KW-0963">Cytoplasm</keyword>
<organism evidence="5 6">
    <name type="scientific">Smittium culicis</name>
    <dbReference type="NCBI Taxonomy" id="133412"/>
    <lineage>
        <taxon>Eukaryota</taxon>
        <taxon>Fungi</taxon>
        <taxon>Fungi incertae sedis</taxon>
        <taxon>Zoopagomycota</taxon>
        <taxon>Kickxellomycotina</taxon>
        <taxon>Harpellomycetes</taxon>
        <taxon>Harpellales</taxon>
        <taxon>Legeriomycetaceae</taxon>
        <taxon>Smittium</taxon>
    </lineage>
</organism>
<feature type="region of interest" description="Disordered" evidence="3">
    <location>
        <begin position="1005"/>
        <end position="1059"/>
    </location>
</feature>
<evidence type="ECO:0000313" key="6">
    <source>
        <dbReference type="Proteomes" id="UP000187429"/>
    </source>
</evidence>
<evidence type="ECO:0000259" key="4">
    <source>
        <dbReference type="SMART" id="SM00543"/>
    </source>
</evidence>
<feature type="compositionally biased region" description="Acidic residues" evidence="3">
    <location>
        <begin position="1014"/>
        <end position="1038"/>
    </location>
</feature>
<evidence type="ECO:0000256" key="3">
    <source>
        <dbReference type="SAM" id="MobiDB-lite"/>
    </source>
</evidence>
<feature type="compositionally biased region" description="Polar residues" evidence="3">
    <location>
        <begin position="1046"/>
        <end position="1058"/>
    </location>
</feature>
<dbReference type="AlphaFoldDB" id="A0A1R1YL73"/>
<reference evidence="6" key="1">
    <citation type="submission" date="2017-01" db="EMBL/GenBank/DDBJ databases">
        <authorList>
            <person name="Wang Y."/>
            <person name="White M."/>
            <person name="Kvist S."/>
            <person name="Moncalvo J.-M."/>
        </authorList>
    </citation>
    <scope>NUCLEOTIDE SEQUENCE [LARGE SCALE GENOMIC DNA]</scope>
    <source>
        <strain evidence="6">ID-206-W2</strain>
    </source>
</reference>
<comment type="caution">
    <text evidence="5">The sequence shown here is derived from an EMBL/GenBank/DDBJ whole genome shotgun (WGS) entry which is preliminary data.</text>
</comment>
<dbReference type="Proteomes" id="UP000187429">
    <property type="component" value="Unassembled WGS sequence"/>
</dbReference>
<sequence>MNDDKKDTKQMRLSRLQTVNVSSWKRVDEKSSTKSLDANLKKNTGFIKKCKTNISAEGISALLKDVETLQLKKYLSEIVSAIIEGISKCSLTADVNAAIDLISALHKRFSDDFTVDLISGITKVIVGAYNSSTQSNNPEQKEKEDLARLSKLKVYFRFITEMYISGLLWGVDSSDNFPDCFDRNSALSGGVSLSSKSDSLKFKEISKTPEYCIVYALLYGLLKNDPSILVNLQLAIHFSKCFKKDFGLSNPITDSTTAECILQIDSIEIITKDQVSGIKKLLSDYLDSGFSQLKKMISLLKKLETKNKEQLYTKGSISDELKLKYDSWLKQVQKLKSLLQSYSECLGKEMIEIKEESDAPEIGISFDGVNPSSKDEPTSNWWVDDEEKLFYNQILDLRSKVPPILLEFSSKKKLAPQTPNADSKKNPSEADQGFENSADLDPVDVDAIDYDDFLKKRAENVLKQPIADSFNEIESFEKSSEVKDSLEPDSTMPRLDTLLLQLPTLANRERTDDAAVEYCFSSAKSGHKRIIRSLLDIPRKRQDLIPFYSRFIATLDPFIPTIGAGVVDGLDSEFRWLIRNKIKDLLEVRLRNARYISELTKFRVSPPFKAVRFCKILANNFTPQDIEVLCTILEICGRFLLASPESNPHMLQILEIVQRKKAHLNLDQRHVVLIDSAYLQCFPNLNSQSERVTKKRTILEEYIRKLIYEKLSKDTYDFVLTQLQKLPWDDKFPSDTCDDLDSQSVHKTLINVFTKSHKVKYSTLPVLAMILELLSKHHPWFRVRVVDTVLENIRLGLESNLFVNNQRRISDVKYLAELYDFRVIDAFEVFETLYLLINFGYDQGGVDKNKIIPFPGRECYFDSPFDYFRIRLVCTILAICGSGFQSEQNKAFLQIFLAFFELYILSKSLPIPLDIKNMVDEIYLKLRPNKGIHDTWNEAAILLEKVIQINQQFIKSKIVDKKYESDNHALKIQTKTLTADEIKNPIYDISEHIDGSKTNVISETAGQDTTSIVENDDENSNSNAEDNDESSESLDEDDENHKDQFGESNPTDGSNENSDVVVLRPQQKSEDSWQSIQEAKDFDNELQKMFLESLNSRKLERNTPLDMAIPLQLRDRKTSNVIPLGVSKDSTGSNRPIRQIAGQKYEPIIAPASISDNQENKTGIKFSLLTGKKQKPVIKSLLVPETSSFVLKTRAHQLEAQQEKERLNQLVLNYETQNISTPQSSIINKPIGFKRQK</sequence>
<proteinExistence type="predicted"/>
<evidence type="ECO:0000313" key="5">
    <source>
        <dbReference type="EMBL" id="OMJ27661.1"/>
    </source>
</evidence>
<dbReference type="GO" id="GO:0000184">
    <property type="term" value="P:nuclear-transcribed mRNA catabolic process, nonsense-mediated decay"/>
    <property type="evidence" value="ECO:0007669"/>
    <property type="project" value="InterPro"/>
</dbReference>
<dbReference type="Pfam" id="PF04050">
    <property type="entry name" value="Upf2"/>
    <property type="match status" value="1"/>
</dbReference>
<protein>
    <submittedName>
        <fullName evidence="5">Regulator of nonsense transcripts 2</fullName>
    </submittedName>
</protein>
<dbReference type="PANTHER" id="PTHR12839:SF7">
    <property type="entry name" value="REGULATOR OF NONSENSE TRANSCRIPTS 2"/>
    <property type="match status" value="1"/>
</dbReference>
<evidence type="ECO:0000256" key="1">
    <source>
        <dbReference type="ARBA" id="ARBA00004496"/>
    </source>
</evidence>